<dbReference type="PANTHER" id="PTHR35011">
    <property type="entry name" value="2,3-DIKETO-L-GULONATE TRAP TRANSPORTER SMALL PERMEASE PROTEIN YIAM"/>
    <property type="match status" value="1"/>
</dbReference>
<evidence type="ECO:0000256" key="6">
    <source>
        <dbReference type="ARBA" id="ARBA00022989"/>
    </source>
</evidence>
<reference evidence="11 12" key="1">
    <citation type="submission" date="2019-05" db="EMBL/GenBank/DDBJ databases">
        <title>Georgenia *** sp. nov., and Georgenia *** sp. nov., isolated from the intestinal contents of plateau pika (Ochotona curzoniae) in the Qinghai-Tibet plateau of China.</title>
        <authorList>
            <person name="Tian Z."/>
        </authorList>
    </citation>
    <scope>NUCLEOTIDE SEQUENCE [LARGE SCALE GENOMIC DNA]</scope>
    <source>
        <strain evidence="11 12">Z443</strain>
    </source>
</reference>
<evidence type="ECO:0000256" key="4">
    <source>
        <dbReference type="ARBA" id="ARBA00022519"/>
    </source>
</evidence>
<dbReference type="RefSeq" id="WP_139927219.1">
    <property type="nucleotide sequence ID" value="NZ_CP040915.1"/>
</dbReference>
<dbReference type="KEGG" id="gyu:FE374_03265"/>
<name>A0A5B8C107_9MICO</name>
<organism evidence="11 12">
    <name type="scientific">Georgenia yuyongxinii</name>
    <dbReference type="NCBI Taxonomy" id="2589797"/>
    <lineage>
        <taxon>Bacteria</taxon>
        <taxon>Bacillati</taxon>
        <taxon>Actinomycetota</taxon>
        <taxon>Actinomycetes</taxon>
        <taxon>Micrococcales</taxon>
        <taxon>Bogoriellaceae</taxon>
        <taxon>Georgenia</taxon>
    </lineage>
</organism>
<evidence type="ECO:0000256" key="7">
    <source>
        <dbReference type="ARBA" id="ARBA00023136"/>
    </source>
</evidence>
<dbReference type="AlphaFoldDB" id="A0A5B8C107"/>
<dbReference type="OrthoDB" id="4544352at2"/>
<evidence type="ECO:0000256" key="5">
    <source>
        <dbReference type="ARBA" id="ARBA00022692"/>
    </source>
</evidence>
<gene>
    <name evidence="11" type="ORF">FE374_03265</name>
</gene>
<comment type="subcellular location">
    <subcellularLocation>
        <location evidence="1">Cell inner membrane</location>
        <topology evidence="1">Multi-pass membrane protein</topology>
    </subcellularLocation>
</comment>
<keyword evidence="6 9" id="KW-1133">Transmembrane helix</keyword>
<dbReference type="GO" id="GO:0005886">
    <property type="term" value="C:plasma membrane"/>
    <property type="evidence" value="ECO:0007669"/>
    <property type="project" value="UniProtKB-SubCell"/>
</dbReference>
<comment type="similarity">
    <text evidence="8">Belongs to the TRAP transporter small permease family.</text>
</comment>
<evidence type="ECO:0000259" key="10">
    <source>
        <dbReference type="Pfam" id="PF04290"/>
    </source>
</evidence>
<evidence type="ECO:0000256" key="9">
    <source>
        <dbReference type="SAM" id="Phobius"/>
    </source>
</evidence>
<dbReference type="Pfam" id="PF04290">
    <property type="entry name" value="DctQ"/>
    <property type="match status" value="1"/>
</dbReference>
<evidence type="ECO:0000256" key="2">
    <source>
        <dbReference type="ARBA" id="ARBA00022448"/>
    </source>
</evidence>
<protein>
    <submittedName>
        <fullName evidence="11">TRAP transporter small permease</fullName>
    </submittedName>
</protein>
<evidence type="ECO:0000313" key="11">
    <source>
        <dbReference type="EMBL" id="QDC23777.1"/>
    </source>
</evidence>
<feature type="transmembrane region" description="Helical" evidence="9">
    <location>
        <begin position="12"/>
        <end position="29"/>
    </location>
</feature>
<sequence length="171" mass="18915">MNRVLNVDTPHRIAAAVSGAAAVALMLWVVADVTMRYVVNSPIAGTLDYVTYVFMPGMSLFGIVVAQHRKEHIDVPILTSRLPEPLRSIISRLSLTVFLVAALAFMWFGYEAAFERMATGEMTSTGDLNIAPWRWMVPVAMALLVIQLVLDLLAPQVPDGVDEEIRDDQFN</sequence>
<dbReference type="InterPro" id="IPR007387">
    <property type="entry name" value="TRAP_DctQ"/>
</dbReference>
<keyword evidence="5 9" id="KW-0812">Transmembrane</keyword>
<accession>A0A5B8C107</accession>
<dbReference type="EMBL" id="CP040915">
    <property type="protein sequence ID" value="QDC23777.1"/>
    <property type="molecule type" value="Genomic_DNA"/>
</dbReference>
<evidence type="ECO:0000256" key="1">
    <source>
        <dbReference type="ARBA" id="ARBA00004429"/>
    </source>
</evidence>
<feature type="transmembrane region" description="Helical" evidence="9">
    <location>
        <begin position="89"/>
        <end position="110"/>
    </location>
</feature>
<keyword evidence="7 9" id="KW-0472">Membrane</keyword>
<evidence type="ECO:0000256" key="3">
    <source>
        <dbReference type="ARBA" id="ARBA00022475"/>
    </source>
</evidence>
<feature type="transmembrane region" description="Helical" evidence="9">
    <location>
        <begin position="130"/>
        <end position="150"/>
    </location>
</feature>
<dbReference type="Proteomes" id="UP000314616">
    <property type="component" value="Chromosome"/>
</dbReference>
<feature type="transmembrane region" description="Helical" evidence="9">
    <location>
        <begin position="49"/>
        <end position="68"/>
    </location>
</feature>
<evidence type="ECO:0000313" key="12">
    <source>
        <dbReference type="Proteomes" id="UP000314616"/>
    </source>
</evidence>
<proteinExistence type="inferred from homology"/>
<keyword evidence="3" id="KW-1003">Cell membrane</keyword>
<feature type="domain" description="Tripartite ATP-independent periplasmic transporters DctQ component" evidence="10">
    <location>
        <begin position="25"/>
        <end position="153"/>
    </location>
</feature>
<keyword evidence="4" id="KW-0997">Cell inner membrane</keyword>
<keyword evidence="2" id="KW-0813">Transport</keyword>
<evidence type="ECO:0000256" key="8">
    <source>
        <dbReference type="ARBA" id="ARBA00038436"/>
    </source>
</evidence>
<dbReference type="InterPro" id="IPR055348">
    <property type="entry name" value="DctQ"/>
</dbReference>